<dbReference type="Pfam" id="PF03938">
    <property type="entry name" value="OmpH"/>
    <property type="match status" value="1"/>
</dbReference>
<evidence type="ECO:0000313" key="5">
    <source>
        <dbReference type="Proteomes" id="UP000319897"/>
    </source>
</evidence>
<organism evidence="4 5">
    <name type="scientific">Sandaracinobacter neustonicus</name>
    <dbReference type="NCBI Taxonomy" id="1715348"/>
    <lineage>
        <taxon>Bacteria</taxon>
        <taxon>Pseudomonadati</taxon>
        <taxon>Pseudomonadota</taxon>
        <taxon>Alphaproteobacteria</taxon>
        <taxon>Sphingomonadales</taxon>
        <taxon>Sphingosinicellaceae</taxon>
        <taxon>Sandaracinobacter</taxon>
    </lineage>
</organism>
<evidence type="ECO:0000256" key="1">
    <source>
        <dbReference type="ARBA" id="ARBA00009091"/>
    </source>
</evidence>
<comment type="similarity">
    <text evidence="1">Belongs to the Skp family.</text>
</comment>
<dbReference type="PANTHER" id="PTHR35089:SF1">
    <property type="entry name" value="CHAPERONE PROTEIN SKP"/>
    <property type="match status" value="1"/>
</dbReference>
<keyword evidence="2 3" id="KW-0732">Signal</keyword>
<dbReference type="GO" id="GO:0051082">
    <property type="term" value="F:unfolded protein binding"/>
    <property type="evidence" value="ECO:0007669"/>
    <property type="project" value="InterPro"/>
</dbReference>
<name>A0A501XE96_9SPHN</name>
<dbReference type="AlphaFoldDB" id="A0A501XE96"/>
<evidence type="ECO:0000256" key="2">
    <source>
        <dbReference type="ARBA" id="ARBA00022729"/>
    </source>
</evidence>
<dbReference type="InterPro" id="IPR024930">
    <property type="entry name" value="Skp_dom_sf"/>
</dbReference>
<gene>
    <name evidence="4" type="ORF">FJQ54_16345</name>
</gene>
<dbReference type="InterPro" id="IPR005632">
    <property type="entry name" value="Chaperone_Skp"/>
</dbReference>
<proteinExistence type="inferred from homology"/>
<dbReference type="SUPFAM" id="SSF111384">
    <property type="entry name" value="OmpH-like"/>
    <property type="match status" value="1"/>
</dbReference>
<dbReference type="GO" id="GO:0005829">
    <property type="term" value="C:cytosol"/>
    <property type="evidence" value="ECO:0007669"/>
    <property type="project" value="TreeGrafter"/>
</dbReference>
<dbReference type="RefSeq" id="WP_140929475.1">
    <property type="nucleotide sequence ID" value="NZ_VFSU01000034.1"/>
</dbReference>
<dbReference type="PANTHER" id="PTHR35089">
    <property type="entry name" value="CHAPERONE PROTEIN SKP"/>
    <property type="match status" value="1"/>
</dbReference>
<accession>A0A501XE96</accession>
<feature type="signal peptide" evidence="3">
    <location>
        <begin position="1"/>
        <end position="23"/>
    </location>
</feature>
<dbReference type="GO" id="GO:0050821">
    <property type="term" value="P:protein stabilization"/>
    <property type="evidence" value="ECO:0007669"/>
    <property type="project" value="TreeGrafter"/>
</dbReference>
<sequence length="193" mass="20192">MTMLFKTVTAALLLGAAAVPAVAQQLAPPVIVIVDMDRVVNESAAGKQAGTDLQAKAQQLATRRTTLAGQLQTEAQAIGQGQQAKTLVGPALDQRVKAFQDKEAAANAELQRGQEDLGRSRQYVIQQISTAADPIITQVMRERGASIALQKGATLQHTASLEVTNDVIGRLNTSLPKVSITPPAAPAAAAPRN</sequence>
<dbReference type="SMART" id="SM00935">
    <property type="entry name" value="OmpH"/>
    <property type="match status" value="1"/>
</dbReference>
<dbReference type="Proteomes" id="UP000319897">
    <property type="component" value="Unassembled WGS sequence"/>
</dbReference>
<protein>
    <submittedName>
        <fullName evidence="4">OmpH family outer membrane protein</fullName>
    </submittedName>
</protein>
<evidence type="ECO:0000313" key="4">
    <source>
        <dbReference type="EMBL" id="TPE58623.1"/>
    </source>
</evidence>
<dbReference type="OrthoDB" id="7427936at2"/>
<feature type="chain" id="PRO_5021335690" evidence="3">
    <location>
        <begin position="24"/>
        <end position="193"/>
    </location>
</feature>
<evidence type="ECO:0000256" key="3">
    <source>
        <dbReference type="SAM" id="SignalP"/>
    </source>
</evidence>
<keyword evidence="5" id="KW-1185">Reference proteome</keyword>
<comment type="caution">
    <text evidence="4">The sequence shown here is derived from an EMBL/GenBank/DDBJ whole genome shotgun (WGS) entry which is preliminary data.</text>
</comment>
<dbReference type="EMBL" id="VFSU01000034">
    <property type="protein sequence ID" value="TPE58623.1"/>
    <property type="molecule type" value="Genomic_DNA"/>
</dbReference>
<dbReference type="Gene3D" id="3.30.910.20">
    <property type="entry name" value="Skp domain"/>
    <property type="match status" value="1"/>
</dbReference>
<reference evidence="4 5" key="1">
    <citation type="submission" date="2019-06" db="EMBL/GenBank/DDBJ databases">
        <authorList>
            <person name="Lee I."/>
            <person name="Jang G.I."/>
            <person name="Hwang C.Y."/>
        </authorList>
    </citation>
    <scope>NUCLEOTIDE SEQUENCE [LARGE SCALE GENOMIC DNA]</scope>
    <source>
        <strain evidence="4 5">PAMC 28131</strain>
    </source>
</reference>